<reference evidence="3" key="1">
    <citation type="journal article" date="2019" name="Int. J. Syst. Evol. Microbiol.">
        <title>The Global Catalogue of Microorganisms (GCM) 10K type strain sequencing project: providing services to taxonomists for standard genome sequencing and annotation.</title>
        <authorList>
            <consortium name="The Broad Institute Genomics Platform"/>
            <consortium name="The Broad Institute Genome Sequencing Center for Infectious Disease"/>
            <person name="Wu L."/>
            <person name="Ma J."/>
        </authorList>
    </citation>
    <scope>NUCLEOTIDE SEQUENCE [LARGE SCALE GENOMIC DNA]</scope>
    <source>
        <strain evidence="3">NBRC 102030</strain>
    </source>
</reference>
<protein>
    <submittedName>
        <fullName evidence="2">Cupin</fullName>
    </submittedName>
</protein>
<organism evidence="2 3">
    <name type="scientific">Shewanella glacialipiscicola</name>
    <dbReference type="NCBI Taxonomy" id="614069"/>
    <lineage>
        <taxon>Bacteria</taxon>
        <taxon>Pseudomonadati</taxon>
        <taxon>Pseudomonadota</taxon>
        <taxon>Gammaproteobacteria</taxon>
        <taxon>Alteromonadales</taxon>
        <taxon>Shewanellaceae</taxon>
        <taxon>Shewanella</taxon>
    </lineage>
</organism>
<gene>
    <name evidence="2" type="ORF">GCM10025855_00800</name>
</gene>
<dbReference type="CDD" id="cd06121">
    <property type="entry name" value="cupin_YML079wp"/>
    <property type="match status" value="1"/>
</dbReference>
<dbReference type="InterPro" id="IPR014710">
    <property type="entry name" value="RmlC-like_jellyroll"/>
</dbReference>
<comment type="caution">
    <text evidence="2">The sequence shown here is derived from an EMBL/GenBank/DDBJ whole genome shotgun (WGS) entry which is preliminary data.</text>
</comment>
<dbReference type="InterPro" id="IPR009327">
    <property type="entry name" value="Cupin_DUF985"/>
</dbReference>
<evidence type="ECO:0000313" key="2">
    <source>
        <dbReference type="EMBL" id="GMA80547.1"/>
    </source>
</evidence>
<keyword evidence="3" id="KW-1185">Reference proteome</keyword>
<sequence>MRSQLTDTGILTMQTADDFIEHLALEPHVEGGYYRSSYRSEASFDSTRVLWSSIYFLLRTDEVSHFHRLTADEMWYFQAGQSLTIYMIDPEGVLTTAQLGLDLAAGERPQFLVPKGCIFGSALNQAGFSLVGCMVSPGFTFDDFELFSQESLLAQYPQHSDIIQRLSRKQTEV</sequence>
<dbReference type="Gene3D" id="2.60.120.10">
    <property type="entry name" value="Jelly Rolls"/>
    <property type="match status" value="1"/>
</dbReference>
<accession>A0ABQ6IXG5</accession>
<proteinExistence type="predicted"/>
<dbReference type="EMBL" id="BSUY01000001">
    <property type="protein sequence ID" value="GMA80547.1"/>
    <property type="molecule type" value="Genomic_DNA"/>
</dbReference>
<dbReference type="InterPro" id="IPR039935">
    <property type="entry name" value="YML079W-like"/>
</dbReference>
<dbReference type="InterPro" id="IPR011051">
    <property type="entry name" value="RmlC_Cupin_sf"/>
</dbReference>
<evidence type="ECO:0000259" key="1">
    <source>
        <dbReference type="Pfam" id="PF06172"/>
    </source>
</evidence>
<dbReference type="SUPFAM" id="SSF51182">
    <property type="entry name" value="RmlC-like cupins"/>
    <property type="match status" value="1"/>
</dbReference>
<dbReference type="PANTHER" id="PTHR33387:SF3">
    <property type="entry name" value="DUF985 DOMAIN-CONTAINING PROTEIN"/>
    <property type="match status" value="1"/>
</dbReference>
<evidence type="ECO:0000313" key="3">
    <source>
        <dbReference type="Proteomes" id="UP001157046"/>
    </source>
</evidence>
<dbReference type="Pfam" id="PF06172">
    <property type="entry name" value="Cupin_5"/>
    <property type="match status" value="1"/>
</dbReference>
<feature type="domain" description="DUF985" evidence="1">
    <location>
        <begin position="18"/>
        <end position="147"/>
    </location>
</feature>
<dbReference type="Proteomes" id="UP001157046">
    <property type="component" value="Unassembled WGS sequence"/>
</dbReference>
<name>A0ABQ6IXG5_9GAMM</name>
<dbReference type="PANTHER" id="PTHR33387">
    <property type="entry name" value="RMLC-LIKE JELLY ROLL FOLD PROTEIN"/>
    <property type="match status" value="1"/>
</dbReference>